<feature type="domain" description="Protein kinase" evidence="11">
    <location>
        <begin position="424"/>
        <end position="717"/>
    </location>
</feature>
<comment type="catalytic activity">
    <reaction evidence="7">
        <text>L-threonyl-[protein] + ATP = O-phospho-L-threonyl-[protein] + ADP + H(+)</text>
        <dbReference type="Rhea" id="RHEA:46608"/>
        <dbReference type="Rhea" id="RHEA-COMP:11060"/>
        <dbReference type="Rhea" id="RHEA-COMP:11605"/>
        <dbReference type="ChEBI" id="CHEBI:15378"/>
        <dbReference type="ChEBI" id="CHEBI:30013"/>
        <dbReference type="ChEBI" id="CHEBI:30616"/>
        <dbReference type="ChEBI" id="CHEBI:61977"/>
        <dbReference type="ChEBI" id="CHEBI:456216"/>
        <dbReference type="EC" id="2.7.11.1"/>
    </reaction>
</comment>
<dbReference type="Gene3D" id="1.10.510.10">
    <property type="entry name" value="Transferase(Phosphotransferase) domain 1"/>
    <property type="match status" value="1"/>
</dbReference>
<evidence type="ECO:0000256" key="7">
    <source>
        <dbReference type="ARBA" id="ARBA00047899"/>
    </source>
</evidence>
<dbReference type="InterPro" id="IPR029397">
    <property type="entry name" value="Tube_Death"/>
</dbReference>
<evidence type="ECO:0000256" key="2">
    <source>
        <dbReference type="ARBA" id="ARBA00022527"/>
    </source>
</evidence>
<evidence type="ECO:0000256" key="9">
    <source>
        <dbReference type="PROSITE-ProRule" id="PRU10141"/>
    </source>
</evidence>
<comment type="catalytic activity">
    <reaction evidence="8">
        <text>L-seryl-[protein] + ATP = O-phospho-L-seryl-[protein] + ADP + H(+)</text>
        <dbReference type="Rhea" id="RHEA:17989"/>
        <dbReference type="Rhea" id="RHEA-COMP:9863"/>
        <dbReference type="Rhea" id="RHEA-COMP:11604"/>
        <dbReference type="ChEBI" id="CHEBI:15378"/>
        <dbReference type="ChEBI" id="CHEBI:29999"/>
        <dbReference type="ChEBI" id="CHEBI:30616"/>
        <dbReference type="ChEBI" id="CHEBI:83421"/>
        <dbReference type="ChEBI" id="CHEBI:456216"/>
        <dbReference type="EC" id="2.7.11.1"/>
    </reaction>
</comment>
<dbReference type="GO" id="GO:0005524">
    <property type="term" value="F:ATP binding"/>
    <property type="evidence" value="ECO:0007669"/>
    <property type="project" value="UniProtKB-UniRule"/>
</dbReference>
<dbReference type="InterPro" id="IPR051824">
    <property type="entry name" value="LRR_Rcpt-Like_S/T_Kinase"/>
</dbReference>
<dbReference type="InterPro" id="IPR008271">
    <property type="entry name" value="Ser/Thr_kinase_AS"/>
</dbReference>
<dbReference type="EMBL" id="HBUF01355995">
    <property type="protein sequence ID" value="CAG6717526.1"/>
    <property type="molecule type" value="Transcribed_RNA"/>
</dbReference>
<dbReference type="PROSITE" id="PS50011">
    <property type="entry name" value="PROTEIN_KINASE_DOM"/>
    <property type="match status" value="1"/>
</dbReference>
<dbReference type="InterPro" id="IPR017441">
    <property type="entry name" value="Protein_kinase_ATP_BS"/>
</dbReference>
<dbReference type="InterPro" id="IPR011009">
    <property type="entry name" value="Kinase-like_dom_sf"/>
</dbReference>
<keyword evidence="3" id="KW-0808">Transferase</keyword>
<evidence type="ECO:0000256" key="5">
    <source>
        <dbReference type="ARBA" id="ARBA00022777"/>
    </source>
</evidence>
<organism evidence="12">
    <name type="scientific">Cacopsylla melanoneura</name>
    <dbReference type="NCBI Taxonomy" id="428564"/>
    <lineage>
        <taxon>Eukaryota</taxon>
        <taxon>Metazoa</taxon>
        <taxon>Ecdysozoa</taxon>
        <taxon>Arthropoda</taxon>
        <taxon>Hexapoda</taxon>
        <taxon>Insecta</taxon>
        <taxon>Pterygota</taxon>
        <taxon>Neoptera</taxon>
        <taxon>Paraneoptera</taxon>
        <taxon>Hemiptera</taxon>
        <taxon>Sternorrhyncha</taxon>
        <taxon>Psylloidea</taxon>
        <taxon>Psyllidae</taxon>
        <taxon>Psyllinae</taxon>
        <taxon>Cacopsylla</taxon>
    </lineage>
</organism>
<feature type="binding site" evidence="9">
    <location>
        <position position="452"/>
    </location>
    <ligand>
        <name>ATP</name>
        <dbReference type="ChEBI" id="CHEBI:30616"/>
    </ligand>
</feature>
<dbReference type="PROSITE" id="PS00108">
    <property type="entry name" value="PROTEIN_KINASE_ST"/>
    <property type="match status" value="1"/>
</dbReference>
<proteinExistence type="predicted"/>
<dbReference type="GO" id="GO:0006950">
    <property type="term" value="P:response to stress"/>
    <property type="evidence" value="ECO:0007669"/>
    <property type="project" value="UniProtKB-ARBA"/>
</dbReference>
<feature type="compositionally biased region" description="Basic and acidic residues" evidence="10">
    <location>
        <begin position="141"/>
        <end position="187"/>
    </location>
</feature>
<dbReference type="AlphaFoldDB" id="A0A8D8V622"/>
<evidence type="ECO:0000313" key="12">
    <source>
        <dbReference type="EMBL" id="CAG6717526.1"/>
    </source>
</evidence>
<dbReference type="PANTHER" id="PTHR48006">
    <property type="entry name" value="LEUCINE-RICH REPEAT-CONTAINING PROTEIN DDB_G0281931-RELATED"/>
    <property type="match status" value="1"/>
</dbReference>
<accession>A0A8D8V622</accession>
<evidence type="ECO:0000256" key="10">
    <source>
        <dbReference type="SAM" id="MobiDB-lite"/>
    </source>
</evidence>
<protein>
    <recommendedName>
        <fullName evidence="1">non-specific serine/threonine protein kinase</fullName>
        <ecNumber evidence="1">2.7.11.1</ecNumber>
    </recommendedName>
</protein>
<dbReference type="GO" id="GO:0004674">
    <property type="term" value="F:protein serine/threonine kinase activity"/>
    <property type="evidence" value="ECO:0007669"/>
    <property type="project" value="UniProtKB-KW"/>
</dbReference>
<sequence length="717" mass="80556">MTMSVPMKTEHDVRDVEIRHLPHSIIQKLGHMLDQGNLWKNVMAIVKLECDPKQGNKYDSGDIQVIATYATDNRCTAMFLDEWGTSGRRRPRVSTLVQHLEEEKLYQAASFLRKAIFDQTISYNDDADSNAQKWLEEKLKAKEMADEEKRQREEREEERRDRAEDLIKRLRVKEGRENEENRGEKLQTGHAKHAHLEADVNDNRIGNGREGAGQATYATVLQNGVEKACTHLKETIAVDGNKGNHLVGNQVNGDVENGHAKEAVHQEPLANGIDIAHRGPVRSNNIKRVSFHLKETAAAANKETAAAGNASNATERVIQDVLFQGRDVSNIAENERIEEESPQVKKCPKPQYYYQSKSEASLEVQKCPNRHHKYYRSYSEVTKSSGSQENVYQVKMPPTKKFSKPSGDLIEFPRHELYQATNGYNKENQLGAGVFGEVYYGKLKNGTEVAVKRLQSESYMTTTSVNNAAEDLITTLFNNEVQNLAVCKHTNLVRLLGYLVGNDMSCIVYEFMANGSLYDRLACMNDTPPLSTTTRCSIALDVAEGLKYLHTGHKPSVVHRDVKSMNILLNDRLEAKLGDFGIVRPMSVLQTQHTNQTAGTGPYMAPEAFQGEISDKNDVFAYGIVLLEILTGLKPSGNNMDGPLENQAIWIFFVGDPDSAEEGMNLVKQYLDVKANWDKPDVVDSLVEIAVKRCCPAKKKARENMSQIVDRLRKLTF</sequence>
<name>A0A8D8V622_9HEMI</name>
<dbReference type="SUPFAM" id="SSF47986">
    <property type="entry name" value="DEATH domain"/>
    <property type="match status" value="1"/>
</dbReference>
<feature type="region of interest" description="Disordered" evidence="10">
    <location>
        <begin position="141"/>
        <end position="203"/>
    </location>
</feature>
<evidence type="ECO:0000256" key="3">
    <source>
        <dbReference type="ARBA" id="ARBA00022679"/>
    </source>
</evidence>
<dbReference type="InterPro" id="IPR011029">
    <property type="entry name" value="DEATH-like_dom_sf"/>
</dbReference>
<dbReference type="Pfam" id="PF07714">
    <property type="entry name" value="PK_Tyr_Ser-Thr"/>
    <property type="match status" value="1"/>
</dbReference>
<dbReference type="Gene3D" id="1.10.533.10">
    <property type="entry name" value="Death Domain, Fas"/>
    <property type="match status" value="1"/>
</dbReference>
<dbReference type="SMART" id="SM00220">
    <property type="entry name" value="S_TKc"/>
    <property type="match status" value="1"/>
</dbReference>
<dbReference type="Pfam" id="PF14786">
    <property type="entry name" value="Death_2"/>
    <property type="match status" value="1"/>
</dbReference>
<evidence type="ECO:0000256" key="8">
    <source>
        <dbReference type="ARBA" id="ARBA00048679"/>
    </source>
</evidence>
<keyword evidence="4 9" id="KW-0547">Nucleotide-binding</keyword>
<dbReference type="EMBL" id="HBUF01355996">
    <property type="protein sequence ID" value="CAG6717528.1"/>
    <property type="molecule type" value="Transcribed_RNA"/>
</dbReference>
<dbReference type="EC" id="2.7.11.1" evidence="1"/>
<keyword evidence="2" id="KW-0723">Serine/threonine-protein kinase</keyword>
<evidence type="ECO:0000259" key="11">
    <source>
        <dbReference type="PROSITE" id="PS50011"/>
    </source>
</evidence>
<dbReference type="PROSITE" id="PS00107">
    <property type="entry name" value="PROTEIN_KINASE_ATP"/>
    <property type="match status" value="1"/>
</dbReference>
<dbReference type="GO" id="GO:1902533">
    <property type="term" value="P:positive regulation of intracellular signal transduction"/>
    <property type="evidence" value="ECO:0007669"/>
    <property type="project" value="UniProtKB-ARBA"/>
</dbReference>
<reference evidence="12" key="1">
    <citation type="submission" date="2021-05" db="EMBL/GenBank/DDBJ databases">
        <authorList>
            <person name="Alioto T."/>
            <person name="Alioto T."/>
            <person name="Gomez Garrido J."/>
        </authorList>
    </citation>
    <scope>NUCLEOTIDE SEQUENCE</scope>
</reference>
<keyword evidence="12" id="KW-0675">Receptor</keyword>
<dbReference type="GO" id="GO:0009893">
    <property type="term" value="P:positive regulation of metabolic process"/>
    <property type="evidence" value="ECO:0007669"/>
    <property type="project" value="UniProtKB-ARBA"/>
</dbReference>
<evidence type="ECO:0000256" key="4">
    <source>
        <dbReference type="ARBA" id="ARBA00022741"/>
    </source>
</evidence>
<keyword evidence="5 12" id="KW-0418">Kinase</keyword>
<dbReference type="Gene3D" id="3.30.200.20">
    <property type="entry name" value="Phosphorylase Kinase, domain 1"/>
    <property type="match status" value="1"/>
</dbReference>
<dbReference type="GO" id="GO:0031349">
    <property type="term" value="P:positive regulation of defense response"/>
    <property type="evidence" value="ECO:0007669"/>
    <property type="project" value="UniProtKB-ARBA"/>
</dbReference>
<dbReference type="InterPro" id="IPR001245">
    <property type="entry name" value="Ser-Thr/Tyr_kinase_cat_dom"/>
</dbReference>
<evidence type="ECO:0000256" key="6">
    <source>
        <dbReference type="ARBA" id="ARBA00022840"/>
    </source>
</evidence>
<dbReference type="InterPro" id="IPR000719">
    <property type="entry name" value="Prot_kinase_dom"/>
</dbReference>
<dbReference type="PANTHER" id="PTHR48006:SF102">
    <property type="entry name" value="LEUCINE-RICH REPEAT-CONTAINING PROTEIN DDB_G0281931-RELATED"/>
    <property type="match status" value="1"/>
</dbReference>
<dbReference type="SUPFAM" id="SSF56112">
    <property type="entry name" value="Protein kinase-like (PK-like)"/>
    <property type="match status" value="1"/>
</dbReference>
<evidence type="ECO:0000256" key="1">
    <source>
        <dbReference type="ARBA" id="ARBA00012513"/>
    </source>
</evidence>
<keyword evidence="6 9" id="KW-0067">ATP-binding</keyword>